<evidence type="ECO:0000313" key="3">
    <source>
        <dbReference type="Proteomes" id="UP000886998"/>
    </source>
</evidence>
<dbReference type="EMBL" id="BMAV01003508">
    <property type="protein sequence ID" value="GFY43147.1"/>
    <property type="molecule type" value="Genomic_DNA"/>
</dbReference>
<name>A0A8X7BWT1_9ARAC</name>
<keyword evidence="3" id="KW-1185">Reference proteome</keyword>
<evidence type="ECO:0000313" key="2">
    <source>
        <dbReference type="EMBL" id="GFY47941.1"/>
    </source>
</evidence>
<dbReference type="AlphaFoldDB" id="A0A8X7BWT1"/>
<dbReference type="OrthoDB" id="6452709at2759"/>
<evidence type="ECO:0000313" key="1">
    <source>
        <dbReference type="EMBL" id="GFY43147.1"/>
    </source>
</evidence>
<comment type="caution">
    <text evidence="2">The sequence shown here is derived from an EMBL/GenBank/DDBJ whole genome shotgun (WGS) entry which is preliminary data.</text>
</comment>
<dbReference type="Proteomes" id="UP000886998">
    <property type="component" value="Unassembled WGS sequence"/>
</dbReference>
<gene>
    <name evidence="2" type="ORF">TNIN_444481</name>
    <name evidence="1" type="ORF">TNIN_446661</name>
</gene>
<dbReference type="EMBL" id="BMAV01006213">
    <property type="protein sequence ID" value="GFY47941.1"/>
    <property type="molecule type" value="Genomic_DNA"/>
</dbReference>
<protein>
    <submittedName>
        <fullName evidence="2">Uncharacterized protein</fullName>
    </submittedName>
</protein>
<sequence>MAARDMREIGRKDRTNKICYLTIKSTNLTVLFYTSYKKWQHSFVDESISAISRRIRFFKYINLLVDKYCQNDDPTCDENSFEEYDEDES</sequence>
<organism evidence="2 3">
    <name type="scientific">Trichonephila inaurata madagascariensis</name>
    <dbReference type="NCBI Taxonomy" id="2747483"/>
    <lineage>
        <taxon>Eukaryota</taxon>
        <taxon>Metazoa</taxon>
        <taxon>Ecdysozoa</taxon>
        <taxon>Arthropoda</taxon>
        <taxon>Chelicerata</taxon>
        <taxon>Arachnida</taxon>
        <taxon>Araneae</taxon>
        <taxon>Araneomorphae</taxon>
        <taxon>Entelegynae</taxon>
        <taxon>Araneoidea</taxon>
        <taxon>Nephilidae</taxon>
        <taxon>Trichonephila</taxon>
        <taxon>Trichonephila inaurata</taxon>
    </lineage>
</organism>
<reference evidence="2" key="1">
    <citation type="submission" date="2020-08" db="EMBL/GenBank/DDBJ databases">
        <title>Multicomponent nature underlies the extraordinary mechanical properties of spider dragline silk.</title>
        <authorList>
            <person name="Kono N."/>
            <person name="Nakamura H."/>
            <person name="Mori M."/>
            <person name="Yoshida Y."/>
            <person name="Ohtoshi R."/>
            <person name="Malay A.D."/>
            <person name="Moran D.A.P."/>
            <person name="Tomita M."/>
            <person name="Numata K."/>
            <person name="Arakawa K."/>
        </authorList>
    </citation>
    <scope>NUCLEOTIDE SEQUENCE</scope>
</reference>
<accession>A0A8X7BWT1</accession>
<proteinExistence type="predicted"/>